<gene>
    <name evidence="2" type="ORF">BO71DRAFT_396821</name>
</gene>
<accession>A0A319DGX0</accession>
<protein>
    <submittedName>
        <fullName evidence="2">Uncharacterized protein</fullName>
    </submittedName>
</protein>
<feature type="compositionally biased region" description="Basic and acidic residues" evidence="1">
    <location>
        <begin position="7"/>
        <end position="22"/>
    </location>
</feature>
<keyword evidence="3" id="KW-1185">Reference proteome</keyword>
<evidence type="ECO:0000313" key="3">
    <source>
        <dbReference type="Proteomes" id="UP000247810"/>
    </source>
</evidence>
<dbReference type="Proteomes" id="UP000247810">
    <property type="component" value="Unassembled WGS sequence"/>
</dbReference>
<dbReference type="EMBL" id="KZ825834">
    <property type="protein sequence ID" value="PYH96690.1"/>
    <property type="molecule type" value="Genomic_DNA"/>
</dbReference>
<evidence type="ECO:0000313" key="2">
    <source>
        <dbReference type="EMBL" id="PYH96690.1"/>
    </source>
</evidence>
<evidence type="ECO:0000256" key="1">
    <source>
        <dbReference type="SAM" id="MobiDB-lite"/>
    </source>
</evidence>
<dbReference type="OrthoDB" id="4467841at2759"/>
<dbReference type="AlphaFoldDB" id="A0A319DGX0"/>
<sequence length="221" mass="26259">MTKKRGKPECVREFESEREKAPNRRYMKETDKMIKWRSEFRAEETLGIAILQRQHRLQLEQMQQGEKQEQSTKAEKERDINILPAYSLPVRPFEAEIKEMRIEYWKHHSRMWRLLRDLPSSGTVDYMLVHRRHQDESNSSFIWIKDQRICAETGGCCGRDCGCCEKALHKYYQPDPSYEAPKPKKPFYVHGHCTVECACCIKFRQCYMPHPKLPVSKTSLC</sequence>
<proteinExistence type="predicted"/>
<name>A0A319DGX0_9EURO</name>
<dbReference type="VEuPathDB" id="FungiDB:BO71DRAFT_396821"/>
<feature type="region of interest" description="Disordered" evidence="1">
    <location>
        <begin position="1"/>
        <end position="22"/>
    </location>
</feature>
<reference evidence="2 3" key="1">
    <citation type="submission" date="2018-02" db="EMBL/GenBank/DDBJ databases">
        <title>The genomes of Aspergillus section Nigri reveals drivers in fungal speciation.</title>
        <authorList>
            <consortium name="DOE Joint Genome Institute"/>
            <person name="Vesth T.C."/>
            <person name="Nybo J."/>
            <person name="Theobald S."/>
            <person name="Brandl J."/>
            <person name="Frisvad J.C."/>
            <person name="Nielsen K.F."/>
            <person name="Lyhne E.K."/>
            <person name="Kogle M.E."/>
            <person name="Kuo A."/>
            <person name="Riley R."/>
            <person name="Clum A."/>
            <person name="Nolan M."/>
            <person name="Lipzen A."/>
            <person name="Salamov A."/>
            <person name="Henrissat B."/>
            <person name="Wiebenga A."/>
            <person name="De vries R.P."/>
            <person name="Grigoriev I.V."/>
            <person name="Mortensen U.H."/>
            <person name="Andersen M.R."/>
            <person name="Baker S.E."/>
        </authorList>
    </citation>
    <scope>NUCLEOTIDE SEQUENCE [LARGE SCALE GENOMIC DNA]</scope>
    <source>
        <strain evidence="2 3">CBS 707.79</strain>
    </source>
</reference>
<organism evidence="2 3">
    <name type="scientific">Aspergillus ellipticus CBS 707.79</name>
    <dbReference type="NCBI Taxonomy" id="1448320"/>
    <lineage>
        <taxon>Eukaryota</taxon>
        <taxon>Fungi</taxon>
        <taxon>Dikarya</taxon>
        <taxon>Ascomycota</taxon>
        <taxon>Pezizomycotina</taxon>
        <taxon>Eurotiomycetes</taxon>
        <taxon>Eurotiomycetidae</taxon>
        <taxon>Eurotiales</taxon>
        <taxon>Aspergillaceae</taxon>
        <taxon>Aspergillus</taxon>
        <taxon>Aspergillus subgen. Circumdati</taxon>
    </lineage>
</organism>
<dbReference type="STRING" id="1448320.A0A319DGX0"/>